<evidence type="ECO:0000313" key="1">
    <source>
        <dbReference type="EMBL" id="KAJ7658009.1"/>
    </source>
</evidence>
<protein>
    <submittedName>
        <fullName evidence="1">Uncharacterized protein</fullName>
    </submittedName>
</protein>
<reference evidence="1" key="1">
    <citation type="submission" date="2023-03" db="EMBL/GenBank/DDBJ databases">
        <title>Massive genome expansion in bonnet fungi (Mycena s.s.) driven by repeated elements and novel gene families across ecological guilds.</title>
        <authorList>
            <consortium name="Lawrence Berkeley National Laboratory"/>
            <person name="Harder C.B."/>
            <person name="Miyauchi S."/>
            <person name="Viragh M."/>
            <person name="Kuo A."/>
            <person name="Thoen E."/>
            <person name="Andreopoulos B."/>
            <person name="Lu D."/>
            <person name="Skrede I."/>
            <person name="Drula E."/>
            <person name="Henrissat B."/>
            <person name="Morin E."/>
            <person name="Kohler A."/>
            <person name="Barry K."/>
            <person name="LaButti K."/>
            <person name="Morin E."/>
            <person name="Salamov A."/>
            <person name="Lipzen A."/>
            <person name="Mereny Z."/>
            <person name="Hegedus B."/>
            <person name="Baldrian P."/>
            <person name="Stursova M."/>
            <person name="Weitz H."/>
            <person name="Taylor A."/>
            <person name="Grigoriev I.V."/>
            <person name="Nagy L.G."/>
            <person name="Martin F."/>
            <person name="Kauserud H."/>
        </authorList>
    </citation>
    <scope>NUCLEOTIDE SEQUENCE</scope>
    <source>
        <strain evidence="1">CBHHK067</strain>
    </source>
</reference>
<name>A0AAD7G581_MYCRO</name>
<comment type="caution">
    <text evidence="1">The sequence shown here is derived from an EMBL/GenBank/DDBJ whole genome shotgun (WGS) entry which is preliminary data.</text>
</comment>
<dbReference type="EMBL" id="JARKIE010000284">
    <property type="protein sequence ID" value="KAJ7658009.1"/>
    <property type="molecule type" value="Genomic_DNA"/>
</dbReference>
<organism evidence="1 2">
    <name type="scientific">Mycena rosella</name>
    <name type="common">Pink bonnet</name>
    <name type="synonym">Agaricus rosellus</name>
    <dbReference type="NCBI Taxonomy" id="1033263"/>
    <lineage>
        <taxon>Eukaryota</taxon>
        <taxon>Fungi</taxon>
        <taxon>Dikarya</taxon>
        <taxon>Basidiomycota</taxon>
        <taxon>Agaricomycotina</taxon>
        <taxon>Agaricomycetes</taxon>
        <taxon>Agaricomycetidae</taxon>
        <taxon>Agaricales</taxon>
        <taxon>Marasmiineae</taxon>
        <taxon>Mycenaceae</taxon>
        <taxon>Mycena</taxon>
    </lineage>
</organism>
<evidence type="ECO:0000313" key="2">
    <source>
        <dbReference type="Proteomes" id="UP001221757"/>
    </source>
</evidence>
<accession>A0AAD7G581</accession>
<proteinExistence type="predicted"/>
<dbReference type="AlphaFoldDB" id="A0AAD7G581"/>
<gene>
    <name evidence="1" type="ORF">B0H17DRAFT_1097389</name>
</gene>
<sequence length="223" mass="24632">MNHTTSPYDRMTSAPIKIDLTGGDLQAAHDKAAQAISQLSKGHDIPEEDRRILQEFYNECVNSIRFRFSLTPFLRLEQRQALLGQDTDPDSEDDENDAFEDEEVKAKAVAFNTFLSSLDPNDPATRILIEANNVVTAALGNIQRGGSFLENAPMTQILDAYERAQSREEILKSNGKPVSMVNAAIYLSEATTLSEMVKMLIVLELDAPPTDVSLSQDEPMTVG</sequence>
<dbReference type="Proteomes" id="UP001221757">
    <property type="component" value="Unassembled WGS sequence"/>
</dbReference>
<keyword evidence="2" id="KW-1185">Reference proteome</keyword>